<feature type="compositionally biased region" description="Basic and acidic residues" evidence="1">
    <location>
        <begin position="67"/>
        <end position="76"/>
    </location>
</feature>
<organism evidence="2 3">
    <name type="scientific">Streptomyces spongiicola</name>
    <dbReference type="NCBI Taxonomy" id="1690221"/>
    <lineage>
        <taxon>Bacteria</taxon>
        <taxon>Bacillati</taxon>
        <taxon>Actinomycetota</taxon>
        <taxon>Actinomycetes</taxon>
        <taxon>Kitasatosporales</taxon>
        <taxon>Streptomycetaceae</taxon>
        <taxon>Streptomyces</taxon>
    </lineage>
</organism>
<dbReference type="Proteomes" id="UP000265354">
    <property type="component" value="Unassembled WGS sequence"/>
</dbReference>
<protein>
    <recommendedName>
        <fullName evidence="4">Organic hydroperoxide resistance protein</fullName>
    </recommendedName>
</protein>
<evidence type="ECO:0000313" key="2">
    <source>
        <dbReference type="EMBL" id="GBQ03757.1"/>
    </source>
</evidence>
<dbReference type="Gene3D" id="3.30.300.20">
    <property type="match status" value="1"/>
</dbReference>
<evidence type="ECO:0008006" key="4">
    <source>
        <dbReference type="Google" id="ProtNLM"/>
    </source>
</evidence>
<accession>A0A388T481</accession>
<evidence type="ECO:0000313" key="3">
    <source>
        <dbReference type="Proteomes" id="UP000265354"/>
    </source>
</evidence>
<dbReference type="EMBL" id="BGZL01000022">
    <property type="protein sequence ID" value="GBQ03757.1"/>
    <property type="molecule type" value="Genomic_DNA"/>
</dbReference>
<reference evidence="2 3" key="1">
    <citation type="submission" date="2018-07" db="EMBL/GenBank/DDBJ databases">
        <title>Whole Genome Shotgun Sequence of Streptomyces spongiicola strain 531S.</title>
        <authorList>
            <person name="Dohra H."/>
            <person name="Kodani S."/>
        </authorList>
    </citation>
    <scope>NUCLEOTIDE SEQUENCE [LARGE SCALE GENOMIC DNA]</scope>
    <source>
        <strain evidence="2 3">531S</strain>
    </source>
</reference>
<dbReference type="AlphaFoldDB" id="A0A388T481"/>
<dbReference type="SUPFAM" id="SSF82784">
    <property type="entry name" value="OsmC-like"/>
    <property type="match status" value="1"/>
</dbReference>
<dbReference type="InterPro" id="IPR036102">
    <property type="entry name" value="OsmC/Ohrsf"/>
</dbReference>
<proteinExistence type="predicted"/>
<evidence type="ECO:0000256" key="1">
    <source>
        <dbReference type="SAM" id="MobiDB-lite"/>
    </source>
</evidence>
<sequence>MKTSATIPNVAAATARELVERAHQVCPYSKATRGDITVEPAVRGIRRSARRVPDTRNRYQGPTQGTDTRDPHKGPA</sequence>
<gene>
    <name evidence="2" type="ORF">SSP531S_52340</name>
</gene>
<dbReference type="InterPro" id="IPR015946">
    <property type="entry name" value="KH_dom-like_a/b"/>
</dbReference>
<feature type="region of interest" description="Disordered" evidence="1">
    <location>
        <begin position="39"/>
        <end position="76"/>
    </location>
</feature>
<name>A0A388T481_9ACTN</name>
<comment type="caution">
    <text evidence="2">The sequence shown here is derived from an EMBL/GenBank/DDBJ whole genome shotgun (WGS) entry which is preliminary data.</text>
</comment>